<feature type="region of interest" description="Disordered" evidence="1">
    <location>
        <begin position="1"/>
        <end position="89"/>
    </location>
</feature>
<accession>D2VYF9</accession>
<dbReference type="InParanoid" id="D2VYF9"/>
<sequence>MSTSTRNDRGCPEQIGKSSSRSNYTASIDEMATASKPHSSLHRSSSVPKRSSPLVEQQLSSSSNQRSSSGNHHRKSSSATPVTPSPSEDHQLTYEEAVKKLDELSPKSKGILKSIMKMMSPSNNNAIENGNNNINANQNNNNKNNIVTSTTREQNREKQQPNREPPSSRTINNLNEIEKMATVNFANEPQSSSSRGVITGEEKPSLRRTVSSIPEVTKPKRTSSNRVVTLNVGGQIFQTTSKTLRGLNYIRDGKLIGKWNEITSDTLEKITHEAKYFKLPGIINDIEECRVLNASFDPRTLEEECQLRFYNQEVVKKSESGSLFACLDYHINKQLVECCKDPFRYFVKFLLRYGESSNLAIGVTCKQTNRWNRFEVMKKIKEKDTIAIWYNYQTEHLVLYWNDVEVQRKTFKINSHDWVFHVEMFADDNFCGLRLVQHQGIHPSQIVHQHEESEEEDAEEHSQ</sequence>
<feature type="compositionally biased region" description="Low complexity" evidence="1">
    <location>
        <begin position="77"/>
        <end position="86"/>
    </location>
</feature>
<feature type="compositionally biased region" description="Low complexity" evidence="1">
    <location>
        <begin position="123"/>
        <end position="146"/>
    </location>
</feature>
<organism evidence="3">
    <name type="scientific">Naegleria gruberi</name>
    <name type="common">Amoeba</name>
    <dbReference type="NCBI Taxonomy" id="5762"/>
    <lineage>
        <taxon>Eukaryota</taxon>
        <taxon>Discoba</taxon>
        <taxon>Heterolobosea</taxon>
        <taxon>Tetramitia</taxon>
        <taxon>Eutetramitia</taxon>
        <taxon>Vahlkampfiidae</taxon>
        <taxon>Naegleria</taxon>
    </lineage>
</organism>
<dbReference type="SUPFAM" id="SSF54695">
    <property type="entry name" value="POZ domain"/>
    <property type="match status" value="1"/>
</dbReference>
<feature type="region of interest" description="Disordered" evidence="1">
    <location>
        <begin position="188"/>
        <end position="209"/>
    </location>
</feature>
<dbReference type="OrthoDB" id="2333377at2759"/>
<evidence type="ECO:0000313" key="2">
    <source>
        <dbReference type="EMBL" id="EFC38052.1"/>
    </source>
</evidence>
<keyword evidence="3" id="KW-1185">Reference proteome</keyword>
<dbReference type="AlphaFoldDB" id="D2VYF9"/>
<feature type="compositionally biased region" description="Low complexity" evidence="1">
    <location>
        <begin position="35"/>
        <end position="70"/>
    </location>
</feature>
<gene>
    <name evidence="2" type="ORF">NAEGRDRAFT_53253</name>
</gene>
<feature type="region of interest" description="Disordered" evidence="1">
    <location>
        <begin position="122"/>
        <end position="172"/>
    </location>
</feature>
<evidence type="ECO:0000313" key="3">
    <source>
        <dbReference type="Proteomes" id="UP000006671"/>
    </source>
</evidence>
<name>D2VYF9_NAEGR</name>
<reference evidence="2 3" key="1">
    <citation type="journal article" date="2010" name="Cell">
        <title>The genome of Naegleria gruberi illuminates early eukaryotic versatility.</title>
        <authorList>
            <person name="Fritz-Laylin L.K."/>
            <person name="Prochnik S.E."/>
            <person name="Ginger M.L."/>
            <person name="Dacks J.B."/>
            <person name="Carpenter M.L."/>
            <person name="Field M.C."/>
            <person name="Kuo A."/>
            <person name="Paredez A."/>
            <person name="Chapman J."/>
            <person name="Pham J."/>
            <person name="Shu S."/>
            <person name="Neupane R."/>
            <person name="Cipriano M."/>
            <person name="Mancuso J."/>
            <person name="Tu H."/>
            <person name="Salamov A."/>
            <person name="Lindquist E."/>
            <person name="Shapiro H."/>
            <person name="Lucas S."/>
            <person name="Grigoriev I.V."/>
            <person name="Cande W.Z."/>
            <person name="Fulton C."/>
            <person name="Rokhsar D.S."/>
            <person name="Dawson S.C."/>
        </authorList>
    </citation>
    <scope>NUCLEOTIDE SEQUENCE [LARGE SCALE GENOMIC DNA]</scope>
    <source>
        <strain evidence="2 3">NEG-M</strain>
    </source>
</reference>
<dbReference type="VEuPathDB" id="AmoebaDB:NAEGRDRAFT_53253"/>
<proteinExistence type="predicted"/>
<dbReference type="InterPro" id="IPR011333">
    <property type="entry name" value="SKP1/BTB/POZ_sf"/>
</dbReference>
<evidence type="ECO:0000256" key="1">
    <source>
        <dbReference type="SAM" id="MobiDB-lite"/>
    </source>
</evidence>
<dbReference type="RefSeq" id="XP_002670796.1">
    <property type="nucleotide sequence ID" value="XM_002670750.1"/>
</dbReference>
<dbReference type="KEGG" id="ngr:NAEGRDRAFT_53253"/>
<dbReference type="Proteomes" id="UP000006671">
    <property type="component" value="Unassembled WGS sequence"/>
</dbReference>
<protein>
    <submittedName>
        <fullName evidence="2">Predicted protein</fullName>
    </submittedName>
</protein>
<feature type="compositionally biased region" description="Polar residues" evidence="1">
    <location>
        <begin position="16"/>
        <end position="26"/>
    </location>
</feature>
<dbReference type="EMBL" id="GG738911">
    <property type="protein sequence ID" value="EFC38052.1"/>
    <property type="molecule type" value="Genomic_DNA"/>
</dbReference>
<feature type="compositionally biased region" description="Basic and acidic residues" evidence="1">
    <location>
        <begin position="1"/>
        <end position="11"/>
    </location>
</feature>
<dbReference type="GeneID" id="8853830"/>